<dbReference type="GO" id="GO:0051287">
    <property type="term" value="F:NAD binding"/>
    <property type="evidence" value="ECO:0007669"/>
    <property type="project" value="InterPro"/>
</dbReference>
<dbReference type="OrthoDB" id="435038at2759"/>
<name>A0A9N8ZZ79_9GLOM</name>
<dbReference type="EMBL" id="CAJVPL010000580">
    <property type="protein sequence ID" value="CAG8511771.1"/>
    <property type="molecule type" value="Genomic_DNA"/>
</dbReference>
<keyword evidence="2" id="KW-0560">Oxidoreductase</keyword>
<feature type="domain" description="6-phosphogluconate dehydrogenase NADP-binding" evidence="5">
    <location>
        <begin position="7"/>
        <end position="169"/>
    </location>
</feature>
<evidence type="ECO:0000259" key="6">
    <source>
        <dbReference type="Pfam" id="PF14833"/>
    </source>
</evidence>
<reference evidence="7" key="1">
    <citation type="submission" date="2021-06" db="EMBL/GenBank/DDBJ databases">
        <authorList>
            <person name="Kallberg Y."/>
            <person name="Tangrot J."/>
            <person name="Rosling A."/>
        </authorList>
    </citation>
    <scope>NUCLEOTIDE SEQUENCE</scope>
    <source>
        <strain evidence="7">MT106</strain>
    </source>
</reference>
<dbReference type="Pfam" id="PF14833">
    <property type="entry name" value="NAD_binding_11"/>
    <property type="match status" value="1"/>
</dbReference>
<dbReference type="PIRSF" id="PIRSF000103">
    <property type="entry name" value="HIBADH"/>
    <property type="match status" value="1"/>
</dbReference>
<evidence type="ECO:0000259" key="5">
    <source>
        <dbReference type="Pfam" id="PF03446"/>
    </source>
</evidence>
<dbReference type="GO" id="GO:0016491">
    <property type="term" value="F:oxidoreductase activity"/>
    <property type="evidence" value="ECO:0007669"/>
    <property type="project" value="UniProtKB-KW"/>
</dbReference>
<dbReference type="InterPro" id="IPR006115">
    <property type="entry name" value="6PGDH_NADP-bd"/>
</dbReference>
<sequence length="325" mass="35884">MAAKDRLAFIGLGNMGLPISLNLHNHLKEKNDAPLIVNNRTLSKAAPLVDAGATLVHSVAEIPERANIIFTSVANDQALVDVLDSIFNALDKKSGQEFIVVDLSTVYPTTIGELHDRAQKFTNLHLLHCPVWGPPALAKSAQLVIITSGDRHAIDRVSPFLVPVIGRKIIDVGKDVKKAASFKLNGNFFIAGIIELLSEGLTLAEKTGLGQDKMLEFIDTFFPFGFFQHYGRKIRETDFTSNIGFTIDNGMKDLRHMRRLAEDSGAQLPIADLAFEHLVSAKANKSSELDWSSIAGSLRIGEHYEKSKFRVFCVLELFIFTNIIF</sequence>
<keyword evidence="8" id="KW-1185">Reference proteome</keyword>
<evidence type="ECO:0000256" key="1">
    <source>
        <dbReference type="ARBA" id="ARBA00007598"/>
    </source>
</evidence>
<evidence type="ECO:0000256" key="4">
    <source>
        <dbReference type="PIRSR" id="PIRSR000103-1"/>
    </source>
</evidence>
<evidence type="ECO:0000313" key="8">
    <source>
        <dbReference type="Proteomes" id="UP000789831"/>
    </source>
</evidence>
<protein>
    <submittedName>
        <fullName evidence="7">3351_t:CDS:1</fullName>
    </submittedName>
</protein>
<accession>A0A9N8ZZ79</accession>
<evidence type="ECO:0000256" key="2">
    <source>
        <dbReference type="ARBA" id="ARBA00023002"/>
    </source>
</evidence>
<dbReference type="InterPro" id="IPR013328">
    <property type="entry name" value="6PGD_dom2"/>
</dbReference>
<comment type="similarity">
    <text evidence="1">Belongs to the HIBADH-related family. NP60 subfamily.</text>
</comment>
<evidence type="ECO:0000256" key="3">
    <source>
        <dbReference type="ARBA" id="ARBA00023027"/>
    </source>
</evidence>
<organism evidence="7 8">
    <name type="scientific">Ambispora gerdemannii</name>
    <dbReference type="NCBI Taxonomy" id="144530"/>
    <lineage>
        <taxon>Eukaryota</taxon>
        <taxon>Fungi</taxon>
        <taxon>Fungi incertae sedis</taxon>
        <taxon>Mucoromycota</taxon>
        <taxon>Glomeromycotina</taxon>
        <taxon>Glomeromycetes</taxon>
        <taxon>Archaeosporales</taxon>
        <taxon>Ambisporaceae</taxon>
        <taxon>Ambispora</taxon>
    </lineage>
</organism>
<comment type="caution">
    <text evidence="7">The sequence shown here is derived from an EMBL/GenBank/DDBJ whole genome shotgun (WGS) entry which is preliminary data.</text>
</comment>
<dbReference type="InterPro" id="IPR029154">
    <property type="entry name" value="HIBADH-like_NADP-bd"/>
</dbReference>
<evidence type="ECO:0000313" key="7">
    <source>
        <dbReference type="EMBL" id="CAG8511771.1"/>
    </source>
</evidence>
<dbReference type="GO" id="GO:0050661">
    <property type="term" value="F:NADP binding"/>
    <property type="evidence" value="ECO:0007669"/>
    <property type="project" value="InterPro"/>
</dbReference>
<dbReference type="InterPro" id="IPR036291">
    <property type="entry name" value="NAD(P)-bd_dom_sf"/>
</dbReference>
<dbReference type="Pfam" id="PF03446">
    <property type="entry name" value="NAD_binding_2"/>
    <property type="match status" value="1"/>
</dbReference>
<dbReference type="Gene3D" id="3.40.50.720">
    <property type="entry name" value="NAD(P)-binding Rossmann-like Domain"/>
    <property type="match status" value="1"/>
</dbReference>
<dbReference type="Proteomes" id="UP000789831">
    <property type="component" value="Unassembled WGS sequence"/>
</dbReference>
<dbReference type="Gene3D" id="1.10.1040.10">
    <property type="entry name" value="N-(1-d-carboxylethyl)-l-norvaline Dehydrogenase, domain 2"/>
    <property type="match status" value="1"/>
</dbReference>
<dbReference type="PANTHER" id="PTHR43580:SF8">
    <property type="entry name" value="6-PHOSPHOGLUCONATE DEHYDROGENASE NADP-BINDING DOMAIN-CONTAINING PROTEIN-RELATED"/>
    <property type="match status" value="1"/>
</dbReference>
<gene>
    <name evidence="7" type="ORF">AGERDE_LOCUS4779</name>
</gene>
<feature type="domain" description="3-hydroxyisobutyrate dehydrogenase-like NAD-binding" evidence="6">
    <location>
        <begin position="181"/>
        <end position="295"/>
    </location>
</feature>
<dbReference type="PANTHER" id="PTHR43580">
    <property type="entry name" value="OXIDOREDUCTASE GLYR1-RELATED"/>
    <property type="match status" value="1"/>
</dbReference>
<dbReference type="InterPro" id="IPR051265">
    <property type="entry name" value="HIBADH-related_NP60_sf"/>
</dbReference>
<dbReference type="AlphaFoldDB" id="A0A9N8ZZ79"/>
<dbReference type="SUPFAM" id="SSF48179">
    <property type="entry name" value="6-phosphogluconate dehydrogenase C-terminal domain-like"/>
    <property type="match status" value="1"/>
</dbReference>
<dbReference type="InterPro" id="IPR008927">
    <property type="entry name" value="6-PGluconate_DH-like_C_sf"/>
</dbReference>
<keyword evidence="3" id="KW-0520">NAD</keyword>
<proteinExistence type="inferred from homology"/>
<dbReference type="InterPro" id="IPR015815">
    <property type="entry name" value="HIBADH-related"/>
</dbReference>
<dbReference type="SUPFAM" id="SSF51735">
    <property type="entry name" value="NAD(P)-binding Rossmann-fold domains"/>
    <property type="match status" value="1"/>
</dbReference>
<feature type="active site" evidence="4">
    <location>
        <position position="183"/>
    </location>
</feature>